<dbReference type="InterPro" id="IPR011006">
    <property type="entry name" value="CheY-like_superfamily"/>
</dbReference>
<sequence>MYTERQPDASILVINDDALALELLHRMLEAEGYQNVQTETDAQRGLQRCLTQPPDLLVLDLHMPQLNGYDVLAALREEGRGTLFLPVLVLTADRSPQAKQRALELGASDILTLPFDTTEVVLRVRNLLALRFLTRSLTEQVQTRTEQVVSTQAAFEQLFVANPLPMWIYDRESLRFLAVNDAAVGRYGYTREEFLQMTLVDIRPSAHVPDLFDQLKAFDQHLTAGTGVQARHLYKDGTCVDVWARFQPVDFNGRAAVFVTIEDITARLSAQRALQDSEQRYRLMSENSPTMICRFLPSGQCVFVSSASLPLLGYSPEEVLRMNLLDCIHPEDAGRLHEAAVQATSGSGATPAAPIEYRLKTRDGRYLWVESVLRAIYDDHGELLETQTSTVDISVRKAAERQVQEQLRRYRTLIELTAALEGSLDPVDVVRETLERCLDLTEYTRGYYVEAGEQIEVHAVHGIDPLPLLDAAKMFEDLGDLPQILRPVRSGAPFFPQDHPDLAARLRRRQVPTFCILPLLASGKNLAALVFAADGPDVQISAETISLLRAVAGRVNHAFERSTHVSQLNQSREETLRALGLVLEYRDYETKGHTDRVLAWSERLGAVFGFSGAEMDALRWGAMLHDTGKVAIPDGILLKPGKLTPDEFEIIKRHPGIGHEMLAHIPSLPATTLNVVLYHQERWDGSGYPTGKSGHDIPLAARLFAVVDVYDALTSQRPYKPAWSHAEATAQLKREAGTLLDPDIVNAFLQLFDVGIPGDADA</sequence>
<evidence type="ECO:0000313" key="7">
    <source>
        <dbReference type="Proteomes" id="UP001595952"/>
    </source>
</evidence>
<organism evidence="6 7">
    <name type="scientific">Deinococcus hohokamensis</name>
    <dbReference type="NCBI Taxonomy" id="309883"/>
    <lineage>
        <taxon>Bacteria</taxon>
        <taxon>Thermotogati</taxon>
        <taxon>Deinococcota</taxon>
        <taxon>Deinococci</taxon>
        <taxon>Deinococcales</taxon>
        <taxon>Deinococcaceae</taxon>
        <taxon>Deinococcus</taxon>
    </lineage>
</organism>
<accession>A0ABV9ID07</accession>
<dbReference type="SMART" id="SM00086">
    <property type="entry name" value="PAC"/>
    <property type="match status" value="2"/>
</dbReference>
<keyword evidence="7" id="KW-1185">Reference proteome</keyword>
<dbReference type="InterPro" id="IPR000700">
    <property type="entry name" value="PAS-assoc_C"/>
</dbReference>
<dbReference type="Pfam" id="PF00072">
    <property type="entry name" value="Response_reg"/>
    <property type="match status" value="1"/>
</dbReference>
<dbReference type="InterPro" id="IPR052020">
    <property type="entry name" value="Cyclic_di-GMP/3'3'-cGAMP_PDE"/>
</dbReference>
<feature type="domain" description="PAS" evidence="3">
    <location>
        <begin position="151"/>
        <end position="200"/>
    </location>
</feature>
<feature type="domain" description="Response regulatory" evidence="2">
    <location>
        <begin position="10"/>
        <end position="128"/>
    </location>
</feature>
<feature type="domain" description="PAC" evidence="4">
    <location>
        <begin position="353"/>
        <end position="405"/>
    </location>
</feature>
<dbReference type="Gene3D" id="3.30.450.40">
    <property type="match status" value="1"/>
</dbReference>
<dbReference type="SUPFAM" id="SSF52172">
    <property type="entry name" value="CheY-like"/>
    <property type="match status" value="1"/>
</dbReference>
<protein>
    <submittedName>
        <fullName evidence="6">HD domain-containing phosphohydrolase</fullName>
    </submittedName>
</protein>
<dbReference type="Gene3D" id="3.30.450.20">
    <property type="entry name" value="PAS domain"/>
    <property type="match status" value="2"/>
</dbReference>
<evidence type="ECO:0000313" key="6">
    <source>
        <dbReference type="EMBL" id="MFC4640232.1"/>
    </source>
</evidence>
<evidence type="ECO:0000256" key="1">
    <source>
        <dbReference type="PROSITE-ProRule" id="PRU00169"/>
    </source>
</evidence>
<dbReference type="SUPFAM" id="SSF55785">
    <property type="entry name" value="PYP-like sensor domain (PAS domain)"/>
    <property type="match status" value="2"/>
</dbReference>
<dbReference type="PANTHER" id="PTHR45228">
    <property type="entry name" value="CYCLIC DI-GMP PHOSPHODIESTERASE TM_0186-RELATED"/>
    <property type="match status" value="1"/>
</dbReference>
<dbReference type="SMART" id="SM00448">
    <property type="entry name" value="REC"/>
    <property type="match status" value="1"/>
</dbReference>
<dbReference type="SUPFAM" id="SSF109604">
    <property type="entry name" value="HD-domain/PDEase-like"/>
    <property type="match status" value="1"/>
</dbReference>
<evidence type="ECO:0000259" key="3">
    <source>
        <dbReference type="PROSITE" id="PS50112"/>
    </source>
</evidence>
<feature type="domain" description="HD-GYP" evidence="5">
    <location>
        <begin position="568"/>
        <end position="762"/>
    </location>
</feature>
<dbReference type="CDD" id="cd00077">
    <property type="entry name" value="HDc"/>
    <property type="match status" value="1"/>
</dbReference>
<reference evidence="7" key="1">
    <citation type="journal article" date="2019" name="Int. J. Syst. Evol. Microbiol.">
        <title>The Global Catalogue of Microorganisms (GCM) 10K type strain sequencing project: providing services to taxonomists for standard genome sequencing and annotation.</title>
        <authorList>
            <consortium name="The Broad Institute Genomics Platform"/>
            <consortium name="The Broad Institute Genome Sequencing Center for Infectious Disease"/>
            <person name="Wu L."/>
            <person name="Ma J."/>
        </authorList>
    </citation>
    <scope>NUCLEOTIDE SEQUENCE [LARGE SCALE GENOMIC DNA]</scope>
    <source>
        <strain evidence="7">CCUG 55995</strain>
    </source>
</reference>
<dbReference type="Pfam" id="PF08447">
    <property type="entry name" value="PAS_3"/>
    <property type="match status" value="1"/>
</dbReference>
<feature type="modified residue" description="4-aspartylphosphate" evidence="1">
    <location>
        <position position="60"/>
    </location>
</feature>
<dbReference type="PROSITE" id="PS50113">
    <property type="entry name" value="PAC"/>
    <property type="match status" value="1"/>
</dbReference>
<dbReference type="NCBIfam" id="TIGR00229">
    <property type="entry name" value="sensory_box"/>
    <property type="match status" value="2"/>
</dbReference>
<evidence type="ECO:0000259" key="4">
    <source>
        <dbReference type="PROSITE" id="PS50113"/>
    </source>
</evidence>
<dbReference type="InterPro" id="IPR001789">
    <property type="entry name" value="Sig_transdc_resp-reg_receiver"/>
</dbReference>
<comment type="caution">
    <text evidence="6">The sequence shown here is derived from an EMBL/GenBank/DDBJ whole genome shotgun (WGS) entry which is preliminary data.</text>
</comment>
<dbReference type="PROSITE" id="PS50112">
    <property type="entry name" value="PAS"/>
    <property type="match status" value="2"/>
</dbReference>
<name>A0ABV9ID07_9DEIO</name>
<dbReference type="InterPro" id="IPR003607">
    <property type="entry name" value="HD/PDEase_dom"/>
</dbReference>
<dbReference type="Pfam" id="PF13426">
    <property type="entry name" value="PAS_9"/>
    <property type="match status" value="1"/>
</dbReference>
<dbReference type="PROSITE" id="PS50110">
    <property type="entry name" value="RESPONSE_REGULATORY"/>
    <property type="match status" value="1"/>
</dbReference>
<dbReference type="Proteomes" id="UP001595952">
    <property type="component" value="Unassembled WGS sequence"/>
</dbReference>
<dbReference type="SUPFAM" id="SSF55781">
    <property type="entry name" value="GAF domain-like"/>
    <property type="match status" value="1"/>
</dbReference>
<proteinExistence type="predicted"/>
<dbReference type="InterPro" id="IPR029016">
    <property type="entry name" value="GAF-like_dom_sf"/>
</dbReference>
<dbReference type="InterPro" id="IPR035965">
    <property type="entry name" value="PAS-like_dom_sf"/>
</dbReference>
<dbReference type="Pfam" id="PF13487">
    <property type="entry name" value="HD_5"/>
    <property type="match status" value="1"/>
</dbReference>
<dbReference type="EMBL" id="JBHSEI010000015">
    <property type="protein sequence ID" value="MFC4640232.1"/>
    <property type="molecule type" value="Genomic_DNA"/>
</dbReference>
<dbReference type="InterPro" id="IPR037522">
    <property type="entry name" value="HD_GYP_dom"/>
</dbReference>
<evidence type="ECO:0000259" key="5">
    <source>
        <dbReference type="PROSITE" id="PS51832"/>
    </source>
</evidence>
<dbReference type="PANTHER" id="PTHR45228:SF1">
    <property type="entry name" value="CYCLIC DI-GMP PHOSPHODIESTERASE TM_0186"/>
    <property type="match status" value="1"/>
</dbReference>
<dbReference type="InterPro" id="IPR000014">
    <property type="entry name" value="PAS"/>
</dbReference>
<dbReference type="RefSeq" id="WP_380063215.1">
    <property type="nucleotide sequence ID" value="NZ_JBHSEI010000015.1"/>
</dbReference>
<dbReference type="Gene3D" id="3.40.50.2300">
    <property type="match status" value="1"/>
</dbReference>
<dbReference type="SMART" id="SM00091">
    <property type="entry name" value="PAS"/>
    <property type="match status" value="2"/>
</dbReference>
<feature type="domain" description="PAS" evidence="3">
    <location>
        <begin position="277"/>
        <end position="347"/>
    </location>
</feature>
<dbReference type="Gene3D" id="1.10.3210.10">
    <property type="entry name" value="Hypothetical protein af1432"/>
    <property type="match status" value="1"/>
</dbReference>
<dbReference type="CDD" id="cd00130">
    <property type="entry name" value="PAS"/>
    <property type="match status" value="2"/>
</dbReference>
<dbReference type="InterPro" id="IPR001610">
    <property type="entry name" value="PAC"/>
</dbReference>
<keyword evidence="1" id="KW-0597">Phosphoprotein</keyword>
<dbReference type="SMART" id="SM00471">
    <property type="entry name" value="HDc"/>
    <property type="match status" value="1"/>
</dbReference>
<dbReference type="PROSITE" id="PS51832">
    <property type="entry name" value="HD_GYP"/>
    <property type="match status" value="1"/>
</dbReference>
<dbReference type="InterPro" id="IPR013655">
    <property type="entry name" value="PAS_fold_3"/>
</dbReference>
<evidence type="ECO:0000259" key="2">
    <source>
        <dbReference type="PROSITE" id="PS50110"/>
    </source>
</evidence>
<gene>
    <name evidence="6" type="ORF">ACFO0D_18030</name>
</gene>